<evidence type="ECO:0000313" key="3">
    <source>
        <dbReference type="Proteomes" id="UP000015354"/>
    </source>
</evidence>
<reference evidence="2 3" key="1">
    <citation type="journal article" date="2013" name="PLoS ONE">
        <title>Predicting the Proteins of Angomonas deanei, Strigomonas culicis and Their Respective Endosymbionts Reveals New Aspects of the Trypanosomatidae Family.</title>
        <authorList>
            <person name="Motta M.C."/>
            <person name="Martins A.C."/>
            <person name="de Souza S.S."/>
            <person name="Catta-Preta C.M."/>
            <person name="Silva R."/>
            <person name="Klein C.C."/>
            <person name="de Almeida L.G."/>
            <person name="de Lima Cunha O."/>
            <person name="Ciapina L.P."/>
            <person name="Brocchi M."/>
            <person name="Colabardini A.C."/>
            <person name="de Araujo Lima B."/>
            <person name="Machado C.R."/>
            <person name="de Almeida Soares C.M."/>
            <person name="Probst C.M."/>
            <person name="de Menezes C.B."/>
            <person name="Thompson C.E."/>
            <person name="Bartholomeu D.C."/>
            <person name="Gradia D.F."/>
            <person name="Pavoni D.P."/>
            <person name="Grisard E.C."/>
            <person name="Fantinatti-Garboggini F."/>
            <person name="Marchini F.K."/>
            <person name="Rodrigues-Luiz G.F."/>
            <person name="Wagner G."/>
            <person name="Goldman G.H."/>
            <person name="Fietto J.L."/>
            <person name="Elias M.C."/>
            <person name="Goldman M.H."/>
            <person name="Sagot M.F."/>
            <person name="Pereira M."/>
            <person name="Stoco P.H."/>
            <person name="de Mendonca-Neto R.P."/>
            <person name="Teixeira S.M."/>
            <person name="Maciel T.E."/>
            <person name="de Oliveira Mendes T.A."/>
            <person name="Urmenyi T.P."/>
            <person name="de Souza W."/>
            <person name="Schenkman S."/>
            <person name="de Vasconcelos A.T."/>
        </authorList>
    </citation>
    <scope>NUCLEOTIDE SEQUENCE [LARGE SCALE GENOMIC DNA]</scope>
</reference>
<evidence type="ECO:0008006" key="4">
    <source>
        <dbReference type="Google" id="ProtNLM"/>
    </source>
</evidence>
<dbReference type="Proteomes" id="UP000015354">
    <property type="component" value="Unassembled WGS sequence"/>
</dbReference>
<gene>
    <name evidence="2" type="ORF">STCU_04003</name>
    <name evidence="1" type="ORF">STCU_06955</name>
</gene>
<dbReference type="OrthoDB" id="238669at2759"/>
<evidence type="ECO:0000313" key="1">
    <source>
        <dbReference type="EMBL" id="EPY24886.1"/>
    </source>
</evidence>
<name>S9W3Y5_9TRYP</name>
<comment type="caution">
    <text evidence="2">The sequence shown here is derived from an EMBL/GenBank/DDBJ whole genome shotgun (WGS) entry which is preliminary data.</text>
</comment>
<dbReference type="EMBL" id="ATMH01004003">
    <property type="protein sequence ID" value="EPY30565.1"/>
    <property type="molecule type" value="Genomic_DNA"/>
</dbReference>
<organism evidence="2 3">
    <name type="scientific">Strigomonas culicis</name>
    <dbReference type="NCBI Taxonomy" id="28005"/>
    <lineage>
        <taxon>Eukaryota</taxon>
        <taxon>Discoba</taxon>
        <taxon>Euglenozoa</taxon>
        <taxon>Kinetoplastea</taxon>
        <taxon>Metakinetoplastina</taxon>
        <taxon>Trypanosomatida</taxon>
        <taxon>Trypanosomatidae</taxon>
        <taxon>Strigomonadinae</taxon>
        <taxon>Strigomonas</taxon>
    </lineage>
</organism>
<dbReference type="AlphaFoldDB" id="S9W3Y5"/>
<dbReference type="EMBL" id="ATMH01006955">
    <property type="protein sequence ID" value="EPY24886.1"/>
    <property type="molecule type" value="Genomic_DNA"/>
</dbReference>
<proteinExistence type="predicted"/>
<evidence type="ECO:0000313" key="2">
    <source>
        <dbReference type="EMBL" id="EPY30565.1"/>
    </source>
</evidence>
<sequence length="196" mass="22243">MTNLKKNKFTFELHKCLCNNEKEALKQMTQSADFIAANMTSHIYLELVERRWDNDTISAFVKIGTDEQLSVLASCIVMYSSIYPIDKVFTAMQNTKDTIEKYNLKGLFMTACDRGDTDMVQAMIKHGCFDVQDGRPIMVICRREIDKAHVDEELIRSVLKALPGFTATIEALKEKFIPLGKNAASRELVLSLLSSY</sequence>
<protein>
    <recommendedName>
        <fullName evidence="4">Ankyrin repeat protein</fullName>
    </recommendedName>
</protein>
<keyword evidence="3" id="KW-1185">Reference proteome</keyword>
<accession>S9W3Y5</accession>
<reference evidence="2" key="2">
    <citation type="submission" date="2013-03" db="EMBL/GenBank/DDBJ databases">
        <authorList>
            <person name="Motta M.C.M."/>
            <person name="Martins A.C.A."/>
            <person name="Preta C.M.C.C."/>
            <person name="Silva R."/>
            <person name="de Souza S.S."/>
            <person name="Klein C.C."/>
            <person name="de Almeida L.G.P."/>
            <person name="Cunha O.L."/>
            <person name="Colabardini A.C."/>
            <person name="Lima B.A."/>
            <person name="Machado C.R."/>
            <person name="Soares C.M.A."/>
            <person name="de Menezes C.B.A."/>
            <person name="Bartolomeu D.C."/>
            <person name="Grisard E.C."/>
            <person name="Fantinatti-Garboggini F."/>
            <person name="Rodrigues-Luiz G.F."/>
            <person name="Wagner G."/>
            <person name="Goldman G.H."/>
            <person name="Fietto J.L.R."/>
            <person name="Ciapina L.P."/>
            <person name="Brocchi M."/>
            <person name="Elias M.C."/>
            <person name="Goldman M.H.S."/>
            <person name="Sagot M.-F."/>
            <person name="Pereira M."/>
            <person name="Stoco P.H."/>
            <person name="Teixeira S.M.R."/>
            <person name="de Mendonca-Neto R.P."/>
            <person name="Maciel T.E.F."/>
            <person name="Mendes T.A.O."/>
            <person name="Urmenyi T.P."/>
            <person name="Teixeira M.M.G."/>
            <person name="de Camargo E.F.P."/>
            <person name="de Sousa W."/>
            <person name="Schenkman S."/>
            <person name="de Vasconcelos A.T.R."/>
        </authorList>
    </citation>
    <scope>NUCLEOTIDE SEQUENCE</scope>
</reference>